<evidence type="ECO:0000313" key="2">
    <source>
        <dbReference type="EMBL" id="KAF2030035.1"/>
    </source>
</evidence>
<dbReference type="EMBL" id="ML978194">
    <property type="protein sequence ID" value="KAF2030035.1"/>
    <property type="molecule type" value="Genomic_DNA"/>
</dbReference>
<feature type="region of interest" description="Disordered" evidence="1">
    <location>
        <begin position="74"/>
        <end position="101"/>
    </location>
</feature>
<evidence type="ECO:0000256" key="1">
    <source>
        <dbReference type="SAM" id="MobiDB-lite"/>
    </source>
</evidence>
<accession>A0A9P4HAH0</accession>
<feature type="compositionally biased region" description="Low complexity" evidence="1">
    <location>
        <begin position="74"/>
        <end position="84"/>
    </location>
</feature>
<gene>
    <name evidence="2" type="ORF">EK21DRAFT_89273</name>
</gene>
<name>A0A9P4HAH0_9PLEO</name>
<protein>
    <submittedName>
        <fullName evidence="2">Uncharacterized protein</fullName>
    </submittedName>
</protein>
<dbReference type="OrthoDB" id="3695683at2759"/>
<comment type="caution">
    <text evidence="2">The sequence shown here is derived from an EMBL/GenBank/DDBJ whole genome shotgun (WGS) entry which is preliminary data.</text>
</comment>
<dbReference type="AlphaFoldDB" id="A0A9P4HAH0"/>
<sequence length="189" mass="19677">MADTEAPPTTASEPLPPVDEAVVEDPPADEPLAEPPTESAPETAQADEVPGVVEEDPNAAALIETEQAIERAVAAPEAPAVIEPEPLPEQPAEEPAKPEGAVQHIKEAAADVKETSKSVKAAEVAAPSVVSKKSKVGRAKARVSRKVMPKVLGIGVPKEAVPLVTKLRQKKKNGEDIGKMVNMCMIALG</sequence>
<feature type="region of interest" description="Disordered" evidence="1">
    <location>
        <begin position="1"/>
        <end position="52"/>
    </location>
</feature>
<evidence type="ECO:0000313" key="3">
    <source>
        <dbReference type="Proteomes" id="UP000799777"/>
    </source>
</evidence>
<keyword evidence="3" id="KW-1185">Reference proteome</keyword>
<proteinExistence type="predicted"/>
<reference evidence="2" key="1">
    <citation type="journal article" date="2020" name="Stud. Mycol.">
        <title>101 Dothideomycetes genomes: a test case for predicting lifestyles and emergence of pathogens.</title>
        <authorList>
            <person name="Haridas S."/>
            <person name="Albert R."/>
            <person name="Binder M."/>
            <person name="Bloem J."/>
            <person name="Labutti K."/>
            <person name="Salamov A."/>
            <person name="Andreopoulos B."/>
            <person name="Baker S."/>
            <person name="Barry K."/>
            <person name="Bills G."/>
            <person name="Bluhm B."/>
            <person name="Cannon C."/>
            <person name="Castanera R."/>
            <person name="Culley D."/>
            <person name="Daum C."/>
            <person name="Ezra D."/>
            <person name="Gonzalez J."/>
            <person name="Henrissat B."/>
            <person name="Kuo A."/>
            <person name="Liang C."/>
            <person name="Lipzen A."/>
            <person name="Lutzoni F."/>
            <person name="Magnuson J."/>
            <person name="Mondo S."/>
            <person name="Nolan M."/>
            <person name="Ohm R."/>
            <person name="Pangilinan J."/>
            <person name="Park H.-J."/>
            <person name="Ramirez L."/>
            <person name="Alfaro M."/>
            <person name="Sun H."/>
            <person name="Tritt A."/>
            <person name="Yoshinaga Y."/>
            <person name="Zwiers L.-H."/>
            <person name="Turgeon B."/>
            <person name="Goodwin S."/>
            <person name="Spatafora J."/>
            <person name="Crous P."/>
            <person name="Grigoriev I."/>
        </authorList>
    </citation>
    <scope>NUCLEOTIDE SEQUENCE</scope>
    <source>
        <strain evidence="2">CBS 110217</strain>
    </source>
</reference>
<feature type="compositionally biased region" description="Acidic residues" evidence="1">
    <location>
        <begin position="21"/>
        <end position="32"/>
    </location>
</feature>
<organism evidence="2 3">
    <name type="scientific">Setomelanomma holmii</name>
    <dbReference type="NCBI Taxonomy" id="210430"/>
    <lineage>
        <taxon>Eukaryota</taxon>
        <taxon>Fungi</taxon>
        <taxon>Dikarya</taxon>
        <taxon>Ascomycota</taxon>
        <taxon>Pezizomycotina</taxon>
        <taxon>Dothideomycetes</taxon>
        <taxon>Pleosporomycetidae</taxon>
        <taxon>Pleosporales</taxon>
        <taxon>Pleosporineae</taxon>
        <taxon>Phaeosphaeriaceae</taxon>
        <taxon>Setomelanomma</taxon>
    </lineage>
</organism>
<dbReference type="Proteomes" id="UP000799777">
    <property type="component" value="Unassembled WGS sequence"/>
</dbReference>